<protein>
    <submittedName>
        <fullName evidence="1">Uncharacterized protein</fullName>
    </submittedName>
</protein>
<name>A0A6G6Y049_9CAUD</name>
<sequence>MITKVNYEFQNEVLRYVNLIVDKYSGRADIEFNETYLEITLSCGDASLWINVYFSGRMTSVFYPKNGNEYVEGTKDGFHEINYVDLRRMYDDFIRFFSEYSYSIEPSF</sequence>
<dbReference type="Proteomes" id="UP000503337">
    <property type="component" value="Segment"/>
</dbReference>
<evidence type="ECO:0000313" key="1">
    <source>
        <dbReference type="EMBL" id="QIG78295.1"/>
    </source>
</evidence>
<accession>A0A6G6Y049</accession>
<dbReference type="EMBL" id="MT006239">
    <property type="protein sequence ID" value="QIG78295.1"/>
    <property type="molecule type" value="Genomic_DNA"/>
</dbReference>
<proteinExistence type="predicted"/>
<gene>
    <name evidence="1" type="ORF">BAAZ0010003c01_00023</name>
</gene>
<reference evidence="1 2" key="1">
    <citation type="submission" date="2020-01" db="EMBL/GenBank/DDBJ databases">
        <title>Honey bees harbor a diverse gut virome engaging in nested strain-level interactions with the microbiota.</title>
        <authorList>
            <person name="Bonilla-Rosso G."/>
            <person name="Steiner T."/>
            <person name="Wichmann F."/>
            <person name="Bexkens E."/>
            <person name="Engel P."/>
        </authorList>
    </citation>
    <scope>NUCLEOTIDE SEQUENCE [LARGE SCALE GENOMIC DNA]</scope>
</reference>
<organism evidence="1 2">
    <name type="scientific">Bifidobacterium phage BadAztec2</name>
    <dbReference type="NCBI Taxonomy" id="2713244"/>
    <lineage>
        <taxon>Viruses</taxon>
        <taxon>Duplodnaviria</taxon>
        <taxon>Heunggongvirae</taxon>
        <taxon>Uroviricota</taxon>
        <taxon>Caudoviricetes</taxon>
        <taxon>Badaztecvirus</taxon>
        <taxon>Badaztecvirus badaztec1</taxon>
    </lineage>
</organism>
<evidence type="ECO:0000313" key="2">
    <source>
        <dbReference type="Proteomes" id="UP000503337"/>
    </source>
</evidence>